<dbReference type="InterPro" id="IPR027272">
    <property type="entry name" value="Piezo"/>
</dbReference>
<evidence type="ECO:0000313" key="3">
    <source>
        <dbReference type="Proteomes" id="UP000521525"/>
    </source>
</evidence>
<feature type="non-terminal residue" evidence="2">
    <location>
        <position position="1"/>
    </location>
</feature>
<evidence type="ECO:0000256" key="1">
    <source>
        <dbReference type="SAM" id="MobiDB-lite"/>
    </source>
</evidence>
<feature type="non-terminal residue" evidence="2">
    <location>
        <position position="231"/>
    </location>
</feature>
<reference evidence="2 3" key="1">
    <citation type="submission" date="2019-09" db="EMBL/GenBank/DDBJ databases">
        <title>Bird 10,000 Genomes (B10K) Project - Family phase.</title>
        <authorList>
            <person name="Zhang G."/>
        </authorList>
    </citation>
    <scope>NUCLEOTIDE SEQUENCE [LARGE SCALE GENOMIC DNA]</scope>
    <source>
        <strain evidence="2">OUT-0050</strain>
        <tissue evidence="2">Muscle</tissue>
    </source>
</reference>
<comment type="caution">
    <text evidence="2">The sequence shown here is derived from an EMBL/GenBank/DDBJ whole genome shotgun (WGS) entry which is preliminary data.</text>
</comment>
<dbReference type="PANTHER" id="PTHR47049">
    <property type="entry name" value="PIEZO-TYPE MECHANOSENSITIVE ION CHANNEL HOMOLOG"/>
    <property type="match status" value="1"/>
</dbReference>
<gene>
    <name evidence="2" type="primary">Piezo1_1</name>
    <name evidence="2" type="ORF">AGEPHO_R15677</name>
</gene>
<accession>A0A7K7JV26</accession>
<dbReference type="EMBL" id="VZSP01001214">
    <property type="protein sequence ID" value="NWZ10263.1"/>
    <property type="molecule type" value="Genomic_DNA"/>
</dbReference>
<dbReference type="GO" id="GO:0008381">
    <property type="term" value="F:mechanosensitive monoatomic ion channel activity"/>
    <property type="evidence" value="ECO:0007669"/>
    <property type="project" value="InterPro"/>
</dbReference>
<name>A0A7K7JV26_AGEPH</name>
<proteinExistence type="predicted"/>
<organism evidence="2 3">
    <name type="scientific">Agelaius phoeniceus</name>
    <name type="common">Red-winged blackbird</name>
    <name type="synonym">Oriolus phoeniceus</name>
    <dbReference type="NCBI Taxonomy" id="39638"/>
    <lineage>
        <taxon>Eukaryota</taxon>
        <taxon>Metazoa</taxon>
        <taxon>Chordata</taxon>
        <taxon>Craniata</taxon>
        <taxon>Vertebrata</taxon>
        <taxon>Euteleostomi</taxon>
        <taxon>Archelosauria</taxon>
        <taxon>Archosauria</taxon>
        <taxon>Dinosauria</taxon>
        <taxon>Saurischia</taxon>
        <taxon>Theropoda</taxon>
        <taxon>Coelurosauria</taxon>
        <taxon>Aves</taxon>
        <taxon>Neognathae</taxon>
        <taxon>Neoaves</taxon>
        <taxon>Telluraves</taxon>
        <taxon>Australaves</taxon>
        <taxon>Passeriformes</taxon>
        <taxon>Passeroidea</taxon>
        <taxon>Icteridae</taxon>
        <taxon>Agelaius</taxon>
    </lineage>
</organism>
<dbReference type="AlphaFoldDB" id="A0A7K7JV26"/>
<keyword evidence="3" id="KW-1185">Reference proteome</keyword>
<feature type="region of interest" description="Disordered" evidence="1">
    <location>
        <begin position="34"/>
        <end position="54"/>
    </location>
</feature>
<sequence>SSPRAGSVPRLLMAPVPLQLAYQAWVTNTRTVLRQQEQPEQPQPPSTESTAERSNVLQRALSTLRFLWLLCQALVDGLTQWLDTQTREHTDMSQVLCLERFVMAERLAKVSPGGTPGHGGWQPTGVALTSCLPQGEQINEEEFPNELYELPPEELLQEPSPPGSLAAVSLIRASRQVHRYPRGDPWQYLRAAPSSGSQEQGISVEDVADAQQFLAVPQQRRRTASELLRSR</sequence>
<protein>
    <submittedName>
        <fullName evidence="2">PIEZ1 protein</fullName>
    </submittedName>
</protein>
<dbReference type="GO" id="GO:0016020">
    <property type="term" value="C:membrane"/>
    <property type="evidence" value="ECO:0007669"/>
    <property type="project" value="InterPro"/>
</dbReference>
<dbReference type="PANTHER" id="PTHR47049:SF5">
    <property type="entry name" value="PIEZO-TYPE MECHANOSENSITIVE ION CHANNEL COMPONENT"/>
    <property type="match status" value="1"/>
</dbReference>
<dbReference type="Proteomes" id="UP000521525">
    <property type="component" value="Unassembled WGS sequence"/>
</dbReference>
<evidence type="ECO:0000313" key="2">
    <source>
        <dbReference type="EMBL" id="NWZ10263.1"/>
    </source>
</evidence>